<dbReference type="AlphaFoldDB" id="A0A853F3G5"/>
<name>A0A853F3G5_9GAMM</name>
<sequence length="163" mass="17918">MTDDLAASIATAITQAFGSLASSILKSNDLKMEAEFERERAVTELAETREEMKRIAREAEAFKQRQKVVFLSNGVTISGSALLTLQETEDRAVEEIENLKQSGLSRQMLSRYRIQQLRNRGKAKLLGGVGQAGASIFKATLESRNQDRGGVYGPPIQAKSLND</sequence>
<evidence type="ECO:0000313" key="4">
    <source>
        <dbReference type="Proteomes" id="UP000568751"/>
    </source>
</evidence>
<proteinExistence type="predicted"/>
<gene>
    <name evidence="3" type="ORF">H0A76_12265</name>
</gene>
<dbReference type="Proteomes" id="UP000568751">
    <property type="component" value="Unassembled WGS sequence"/>
</dbReference>
<keyword evidence="1" id="KW-0175">Coiled coil</keyword>
<evidence type="ECO:0000256" key="2">
    <source>
        <dbReference type="SAM" id="MobiDB-lite"/>
    </source>
</evidence>
<feature type="region of interest" description="Disordered" evidence="2">
    <location>
        <begin position="144"/>
        <end position="163"/>
    </location>
</feature>
<organism evidence="3 4">
    <name type="scientific">Candidatus Thiodubiliella endoseptemdiera</name>
    <dbReference type="NCBI Taxonomy" id="2738886"/>
    <lineage>
        <taxon>Bacteria</taxon>
        <taxon>Pseudomonadati</taxon>
        <taxon>Pseudomonadota</taxon>
        <taxon>Gammaproteobacteria</taxon>
        <taxon>Candidatus Pseudothioglobaceae</taxon>
        <taxon>Candidatus Thiodubiliella</taxon>
    </lineage>
</organism>
<accession>A0A853F3G5</accession>
<comment type="caution">
    <text evidence="3">The sequence shown here is derived from an EMBL/GenBank/DDBJ whole genome shotgun (WGS) entry which is preliminary data.</text>
</comment>
<dbReference type="EMBL" id="JACCHT010000003">
    <property type="protein sequence ID" value="NYT28553.1"/>
    <property type="molecule type" value="Genomic_DNA"/>
</dbReference>
<evidence type="ECO:0000313" key="3">
    <source>
        <dbReference type="EMBL" id="NYT28553.1"/>
    </source>
</evidence>
<reference evidence="3 4" key="1">
    <citation type="submission" date="2020-05" db="EMBL/GenBank/DDBJ databases">
        <title>Horizontal transmission and recombination maintain forever young bacterial symbiont genomes.</title>
        <authorList>
            <person name="Russell S.L."/>
            <person name="Pepper-Tunick E."/>
            <person name="Svedberg J."/>
            <person name="Byrne A."/>
            <person name="Ruelas Castillo J."/>
            <person name="Vollmers C."/>
            <person name="Beinart R.A."/>
            <person name="Corbett-Detig R."/>
        </authorList>
    </citation>
    <scope>NUCLEOTIDE SEQUENCE [LARGE SCALE GENOMIC DNA]</scope>
    <source>
        <strain evidence="3">455</strain>
    </source>
</reference>
<evidence type="ECO:0000256" key="1">
    <source>
        <dbReference type="SAM" id="Coils"/>
    </source>
</evidence>
<feature type="coiled-coil region" evidence="1">
    <location>
        <begin position="31"/>
        <end position="102"/>
    </location>
</feature>
<protein>
    <submittedName>
        <fullName evidence="3">Uncharacterized protein</fullName>
    </submittedName>
</protein>